<name>A0AAV9ZW92_9AGAR</name>
<evidence type="ECO:0000256" key="1">
    <source>
        <dbReference type="ARBA" id="ARBA00022723"/>
    </source>
</evidence>
<reference evidence="8 9" key="1">
    <citation type="journal article" date="2024" name="J Genomics">
        <title>Draft genome sequencing and assembly of Favolaschia claudopus CIRM-BRFM 2984 isolated from oak limbs.</title>
        <authorList>
            <person name="Navarro D."/>
            <person name="Drula E."/>
            <person name="Chaduli D."/>
            <person name="Cazenave R."/>
            <person name="Ahrendt S."/>
            <person name="Wang J."/>
            <person name="Lipzen A."/>
            <person name="Daum C."/>
            <person name="Barry K."/>
            <person name="Grigoriev I.V."/>
            <person name="Favel A."/>
            <person name="Rosso M.N."/>
            <person name="Martin F."/>
        </authorList>
    </citation>
    <scope>NUCLEOTIDE SEQUENCE [LARGE SCALE GENOMIC DNA]</scope>
    <source>
        <strain evidence="8 9">CIRM-BRFM 2984</strain>
    </source>
</reference>
<dbReference type="AlphaFoldDB" id="A0AAV9ZW92"/>
<dbReference type="PANTHER" id="PTHR12197">
    <property type="entry name" value="HISTONE-LYSINE N-METHYLTRANSFERASE SMYD"/>
    <property type="match status" value="1"/>
</dbReference>
<feature type="compositionally biased region" description="Polar residues" evidence="5">
    <location>
        <begin position="16"/>
        <end position="30"/>
    </location>
</feature>
<dbReference type="Gene3D" id="1.10.220.160">
    <property type="match status" value="1"/>
</dbReference>
<dbReference type="PROSITE" id="PS50280">
    <property type="entry name" value="SET"/>
    <property type="match status" value="1"/>
</dbReference>
<dbReference type="SMART" id="SM00317">
    <property type="entry name" value="SET"/>
    <property type="match status" value="1"/>
</dbReference>
<accession>A0AAV9ZW92</accession>
<sequence length="588" mass="63471">MSFAKLKAARQDKPSYVTSNALPSQESSAVPSEGAKESLYKSIPDHLQIRTSAVSGRGLWTTKPCLPGQVLFAVKPHVAALSNERLALHCSQCFGGGGNAGLKRCTQCQLIYYCDSTCQNLDWIFHKNECIALQRVTASGETAIPSDAIRCLGRIMWKRQKQGPASPWTQEIDLLQSHKQEVQPSAYELHTHLAISLVRYLGLSSPSEIAAFGIASGADLANFVSRFVTNTFTITDPSLAPLGASVSPPVALVNHSCDPNAVVVFPRSRPNSQEPLMQVVALREISVNEEILTAYIDTTLPKAQRQASLRETYLFSCACSLCTSTQSDLRDCVWCPKACGGVCPAPTEGKFTRLPRSCTYPHNGTENSLSRCTQCLSALQKTDEVLDALRIGQQALDKASILQFTDPAKSKQLCSKLIPILTSAGLTPSSHPLLALTRLYTALLIADLQSSSLSQETLDEAVVCATKAVAGLDRILRYGHPVRGIARAELGKLLAVDEPAPRPPAASAAEEALRYPPSGAKRLRMALDVLLQARGELGVGFGAPNEGGAVGREVREDIVRLERELGVWQKGLSEAMRDANEAKTVQRS</sequence>
<dbReference type="PANTHER" id="PTHR12197:SF251">
    <property type="entry name" value="EG:BACR7C10.4 PROTEIN"/>
    <property type="match status" value="1"/>
</dbReference>
<evidence type="ECO:0000256" key="2">
    <source>
        <dbReference type="ARBA" id="ARBA00022771"/>
    </source>
</evidence>
<feature type="domain" description="MYND-type" evidence="7">
    <location>
        <begin position="90"/>
        <end position="130"/>
    </location>
</feature>
<dbReference type="GO" id="GO:0008270">
    <property type="term" value="F:zinc ion binding"/>
    <property type="evidence" value="ECO:0007669"/>
    <property type="project" value="UniProtKB-KW"/>
</dbReference>
<dbReference type="Proteomes" id="UP001362999">
    <property type="component" value="Unassembled WGS sequence"/>
</dbReference>
<dbReference type="SUPFAM" id="SSF82199">
    <property type="entry name" value="SET domain"/>
    <property type="match status" value="1"/>
</dbReference>
<protein>
    <submittedName>
        <fullName evidence="8">Histone-lysine N-methyltransferase ASHR1</fullName>
    </submittedName>
</protein>
<dbReference type="InterPro" id="IPR050869">
    <property type="entry name" value="H3K4_H4K5_MeTrfase"/>
</dbReference>
<evidence type="ECO:0000313" key="9">
    <source>
        <dbReference type="Proteomes" id="UP001362999"/>
    </source>
</evidence>
<evidence type="ECO:0000256" key="3">
    <source>
        <dbReference type="ARBA" id="ARBA00022833"/>
    </source>
</evidence>
<dbReference type="PROSITE" id="PS50865">
    <property type="entry name" value="ZF_MYND_2"/>
    <property type="match status" value="1"/>
</dbReference>
<gene>
    <name evidence="8" type="ORF">R3P38DRAFT_2657642</name>
</gene>
<dbReference type="SUPFAM" id="SSF144232">
    <property type="entry name" value="HIT/MYND zinc finger-like"/>
    <property type="match status" value="1"/>
</dbReference>
<proteinExistence type="predicted"/>
<dbReference type="Pfam" id="PF00856">
    <property type="entry name" value="SET"/>
    <property type="match status" value="1"/>
</dbReference>
<comment type="caution">
    <text evidence="8">The sequence shown here is derived from an EMBL/GenBank/DDBJ whole genome shotgun (WGS) entry which is preliminary data.</text>
</comment>
<evidence type="ECO:0000259" key="6">
    <source>
        <dbReference type="PROSITE" id="PS50280"/>
    </source>
</evidence>
<keyword evidence="1" id="KW-0479">Metal-binding</keyword>
<dbReference type="EMBL" id="JAWWNJ010000107">
    <property type="protein sequence ID" value="KAK6992793.1"/>
    <property type="molecule type" value="Genomic_DNA"/>
</dbReference>
<organism evidence="8 9">
    <name type="scientific">Favolaschia claudopus</name>
    <dbReference type="NCBI Taxonomy" id="2862362"/>
    <lineage>
        <taxon>Eukaryota</taxon>
        <taxon>Fungi</taxon>
        <taxon>Dikarya</taxon>
        <taxon>Basidiomycota</taxon>
        <taxon>Agaricomycotina</taxon>
        <taxon>Agaricomycetes</taxon>
        <taxon>Agaricomycetidae</taxon>
        <taxon>Agaricales</taxon>
        <taxon>Marasmiineae</taxon>
        <taxon>Mycenaceae</taxon>
        <taxon>Favolaschia</taxon>
    </lineage>
</organism>
<dbReference type="InterPro" id="IPR046341">
    <property type="entry name" value="SET_dom_sf"/>
</dbReference>
<evidence type="ECO:0000313" key="8">
    <source>
        <dbReference type="EMBL" id="KAK6992793.1"/>
    </source>
</evidence>
<evidence type="ECO:0000256" key="4">
    <source>
        <dbReference type="PROSITE-ProRule" id="PRU00134"/>
    </source>
</evidence>
<dbReference type="Gene3D" id="2.170.270.10">
    <property type="entry name" value="SET domain"/>
    <property type="match status" value="1"/>
</dbReference>
<keyword evidence="9" id="KW-1185">Reference proteome</keyword>
<evidence type="ECO:0000259" key="7">
    <source>
        <dbReference type="PROSITE" id="PS50865"/>
    </source>
</evidence>
<dbReference type="InterPro" id="IPR001214">
    <property type="entry name" value="SET_dom"/>
</dbReference>
<dbReference type="InterPro" id="IPR002893">
    <property type="entry name" value="Znf_MYND"/>
</dbReference>
<keyword evidence="2 4" id="KW-0863">Zinc-finger</keyword>
<dbReference type="GO" id="GO:0005634">
    <property type="term" value="C:nucleus"/>
    <property type="evidence" value="ECO:0007669"/>
    <property type="project" value="TreeGrafter"/>
</dbReference>
<feature type="domain" description="SET" evidence="6">
    <location>
        <begin position="45"/>
        <end position="296"/>
    </location>
</feature>
<feature type="region of interest" description="Disordered" evidence="5">
    <location>
        <begin position="1"/>
        <end position="32"/>
    </location>
</feature>
<dbReference type="Gene3D" id="6.10.140.2220">
    <property type="match status" value="1"/>
</dbReference>
<dbReference type="Pfam" id="PF01753">
    <property type="entry name" value="zf-MYND"/>
    <property type="match status" value="1"/>
</dbReference>
<keyword evidence="3" id="KW-0862">Zinc</keyword>
<evidence type="ECO:0000256" key="5">
    <source>
        <dbReference type="SAM" id="MobiDB-lite"/>
    </source>
</evidence>